<dbReference type="PANTHER" id="PTHR13318">
    <property type="entry name" value="PARTNER OF PAIRED, ISOFORM B-RELATED"/>
    <property type="match status" value="1"/>
</dbReference>
<dbReference type="OrthoDB" id="2360970at2759"/>
<dbReference type="SUPFAM" id="SSF81383">
    <property type="entry name" value="F-box domain"/>
    <property type="match status" value="1"/>
</dbReference>
<dbReference type="Gene3D" id="3.80.10.10">
    <property type="entry name" value="Ribonuclease Inhibitor"/>
    <property type="match status" value="1"/>
</dbReference>
<dbReference type="InterPro" id="IPR001810">
    <property type="entry name" value="F-box_dom"/>
</dbReference>
<protein>
    <recommendedName>
        <fullName evidence="1">F-box domain-containing protein</fullName>
    </recommendedName>
</protein>
<sequence length="552" mass="63045">MGRRLHALKGNLSSLFKGKGVLDLCNNDQQSHTNSSTFRKQKRKLILPTDVLIEIFSHLEDDYKTLQSCVLVNRAWCENSVPSLWAQPFLDLTPSTIIDVYLTCLTEPEKNYLIDNDIIGVPNRRRVPAFDYVSFLRHLSMGNLFSIVQRWTDRTQTKYSVSPKRHNPFNAEPSLLVYRTLCTLFFSRRSSIRSLSLDWGNKEIWKAYPLLLYSAGIDTYLAKLKRLSIHYITDWSIFGYLSKYAKNIETLEVVDYSFNQAPHPEDEQNLASLISIQNNLRHIKLFGYSTYPALTLASLGSQANSLTSVEIIYVHFISSPPSTSSTTSTASSSIMRSTLEGLATCVNLEELIIKNCSFATDEILAPLICATFPSLRKIHIVESTYNWDSVVVSLIQNNPTHLEEVYYKPVDNQQLHIITPTIIEAVAQNCPKIIRLGVPIAKVQISHLIDILTSSECKLKSLSIFRMDRISWDDEALWKDLGGLMPVTLRHLNIWIYIGDTPMQLFLQNTTAPLETLYVRWWTHYLGYDCHLVGAYLKDKPVKISDFLRHVI</sequence>
<evidence type="ECO:0000313" key="3">
    <source>
        <dbReference type="Proteomes" id="UP000022910"/>
    </source>
</evidence>
<dbReference type="CDD" id="cd09917">
    <property type="entry name" value="F-box_SF"/>
    <property type="match status" value="1"/>
</dbReference>
<accession>A0A015IK44</accession>
<gene>
    <name evidence="2" type="ORF">RirG_234190</name>
</gene>
<dbReference type="Pfam" id="PF12937">
    <property type="entry name" value="F-box-like"/>
    <property type="match status" value="1"/>
</dbReference>
<dbReference type="Proteomes" id="UP000022910">
    <property type="component" value="Unassembled WGS sequence"/>
</dbReference>
<reference evidence="2 3" key="1">
    <citation type="submission" date="2014-02" db="EMBL/GenBank/DDBJ databases">
        <title>Single nucleus genome sequencing reveals high similarity among nuclei of an endomycorrhizal fungus.</title>
        <authorList>
            <person name="Lin K."/>
            <person name="Geurts R."/>
            <person name="Zhang Z."/>
            <person name="Limpens E."/>
            <person name="Saunders D.G."/>
            <person name="Mu D."/>
            <person name="Pang E."/>
            <person name="Cao H."/>
            <person name="Cha H."/>
            <person name="Lin T."/>
            <person name="Zhou Q."/>
            <person name="Shang Y."/>
            <person name="Li Y."/>
            <person name="Ivanov S."/>
            <person name="Sharma T."/>
            <person name="Velzen R.V."/>
            <person name="Ruijter N.D."/>
            <person name="Aanen D.K."/>
            <person name="Win J."/>
            <person name="Kamoun S."/>
            <person name="Bisseling T."/>
            <person name="Huang S."/>
        </authorList>
    </citation>
    <scope>NUCLEOTIDE SEQUENCE [LARGE SCALE GENOMIC DNA]</scope>
    <source>
        <strain evidence="3">DAOM197198w</strain>
    </source>
</reference>
<dbReference type="InterPro" id="IPR032675">
    <property type="entry name" value="LRR_dom_sf"/>
</dbReference>
<name>A0A015IK44_RHIIW</name>
<comment type="caution">
    <text evidence="2">The sequence shown here is derived from an EMBL/GenBank/DDBJ whole genome shotgun (WGS) entry which is preliminary data.</text>
</comment>
<organism evidence="2 3">
    <name type="scientific">Rhizophagus irregularis (strain DAOM 197198w)</name>
    <name type="common">Glomus intraradices</name>
    <dbReference type="NCBI Taxonomy" id="1432141"/>
    <lineage>
        <taxon>Eukaryota</taxon>
        <taxon>Fungi</taxon>
        <taxon>Fungi incertae sedis</taxon>
        <taxon>Mucoromycota</taxon>
        <taxon>Glomeromycotina</taxon>
        <taxon>Glomeromycetes</taxon>
        <taxon>Glomerales</taxon>
        <taxon>Glomeraceae</taxon>
        <taxon>Rhizophagus</taxon>
    </lineage>
</organism>
<evidence type="ECO:0000259" key="1">
    <source>
        <dbReference type="Pfam" id="PF12937"/>
    </source>
</evidence>
<dbReference type="PANTHER" id="PTHR13318:SF247">
    <property type="entry name" value="GH16156P"/>
    <property type="match status" value="1"/>
</dbReference>
<dbReference type="EMBL" id="JEMT01028477">
    <property type="protein sequence ID" value="EXX54490.1"/>
    <property type="molecule type" value="Genomic_DNA"/>
</dbReference>
<dbReference type="SUPFAM" id="SSF52047">
    <property type="entry name" value="RNI-like"/>
    <property type="match status" value="1"/>
</dbReference>
<feature type="domain" description="F-box" evidence="1">
    <location>
        <begin position="47"/>
        <end position="90"/>
    </location>
</feature>
<proteinExistence type="predicted"/>
<evidence type="ECO:0000313" key="2">
    <source>
        <dbReference type="EMBL" id="EXX54490.1"/>
    </source>
</evidence>
<keyword evidence="3" id="KW-1185">Reference proteome</keyword>
<dbReference type="GO" id="GO:0031146">
    <property type="term" value="P:SCF-dependent proteasomal ubiquitin-dependent protein catabolic process"/>
    <property type="evidence" value="ECO:0007669"/>
    <property type="project" value="TreeGrafter"/>
</dbReference>
<dbReference type="HOGENOM" id="CLU_028913_2_1_1"/>
<dbReference type="GO" id="GO:0019005">
    <property type="term" value="C:SCF ubiquitin ligase complex"/>
    <property type="evidence" value="ECO:0007669"/>
    <property type="project" value="TreeGrafter"/>
</dbReference>
<dbReference type="AlphaFoldDB" id="A0A015IK44"/>
<dbReference type="InterPro" id="IPR036047">
    <property type="entry name" value="F-box-like_dom_sf"/>
</dbReference>